<keyword evidence="6" id="KW-1185">Reference proteome</keyword>
<proteinExistence type="predicted"/>
<dbReference type="InterPro" id="IPR048834">
    <property type="entry name" value="SpaA_pre-album"/>
</dbReference>
<keyword evidence="2" id="KW-1133">Transmembrane helix</keyword>
<keyword evidence="2" id="KW-0812">Transmembrane</keyword>
<name>A0A934UVP2_9MICO</name>
<dbReference type="Proteomes" id="UP000608530">
    <property type="component" value="Unassembled WGS sequence"/>
</dbReference>
<sequence>MLKIESVVGARPCPETDDQGSRAHMQDRGHRTVTGGTRVGRGRGLVAALALGLTVLIGVVIPLGDAAPSFAEESAGGGPRTEAGPRAETELETEAPPEAEAEPPAEDAPHAEGAPPADDPLAAPKAAPIRPQVDPGFCDANAQHYYSLRSSAGAGSVGRAIVNRHEVTGNGTGILPAAPEQLNFDLVPVTTAPNGWNVHQAGSVGVNGLGVGSNGYAYFTNQYEIYQGAANNDSSRNRQKLVDVWRVDLSAGASVPTRVAQHVPISSYRATGGNTSTPRGSTQLWNTYISGGAVSPSGEFTFSYYEVIGSGTAQAARVHVYRLSGGTASKVAMADTPAGTYPGRDSGDIAFNGRGDLFFVIASDTRARQGIIPAQMLRAADPDVPLTGFSLSDELVYTSTGAGTPPGGIAFVRGGNAMWQADSRHTLRNPATLAPGASHDFALSNQRDLGSCIRPSSLVLQKDVRGRFAPSDQFTLTAGVGSARTSLTTTGGNDGLQGERVALTVLAGDTVNFGETAAAGADLQNYVTSHECRNMGTGGAGTLLVEGSGGSGAVQIPSGVNVDIVCTITNEARRPALDVRKTSDPPSFTTVDAGSTIRYTLRFDNRRGTAPAPVDHVDHLRDVLDDADLDAGSIRYGDGGGPAASTAPLDPGVTAGAPDAQQRVEITGTVPAGRVRTVEFTVTVKENSVDAVERQETDAPLAGYRLRNYLTPRGEEPPEECLAVVPLSAGTAEVDCTDHPVRAWTVRKDSQPPDGAMLHTGGNVYYRVTVSNLSREDFRGITIEDDLTETLAATTWATSFPNLVPVPHGISFYDEQDQLIPELTLPASHVPKPSYADGRWSLKTLPFDLPADARKAVVGYVVEVGYRADTSDAARPAQDGSGGDVAAVPNATWVNTVQATAATVEGSDAPVWPNRCAANSEDGAGVPAGDVSGYYDCKTWHTLGESYFHIQKNSTEQNAAGTSVEWNVAGVDFVLADTRPEAENGV</sequence>
<feature type="compositionally biased region" description="Acidic residues" evidence="1">
    <location>
        <begin position="90"/>
        <end position="105"/>
    </location>
</feature>
<dbReference type="Pfam" id="PF25549">
    <property type="entry name" value="DUF7927"/>
    <property type="match status" value="1"/>
</dbReference>
<evidence type="ECO:0000256" key="1">
    <source>
        <dbReference type="SAM" id="MobiDB-lite"/>
    </source>
</evidence>
<comment type="caution">
    <text evidence="5">The sequence shown here is derived from an EMBL/GenBank/DDBJ whole genome shotgun (WGS) entry which is preliminary data.</text>
</comment>
<dbReference type="Pfam" id="PF20674">
    <property type="entry name" value="SpaA_3"/>
    <property type="match status" value="1"/>
</dbReference>
<feature type="region of interest" description="Disordered" evidence="1">
    <location>
        <begin position="1"/>
        <end position="36"/>
    </location>
</feature>
<reference evidence="5" key="1">
    <citation type="submission" date="2020-12" db="EMBL/GenBank/DDBJ databases">
        <title>Leucobacter sp. CAS1, isolated from Chromium sludge.</title>
        <authorList>
            <person name="Xu Z."/>
        </authorList>
    </citation>
    <scope>NUCLEOTIDE SEQUENCE</scope>
    <source>
        <strain evidence="5">CSA1</strain>
    </source>
</reference>
<feature type="domain" description="SpaA-like prealbumin fold" evidence="3">
    <location>
        <begin position="458"/>
        <end position="571"/>
    </location>
</feature>
<organism evidence="5 6">
    <name type="scientific">Leucobacter chromiisoli</name>
    <dbReference type="NCBI Taxonomy" id="2796471"/>
    <lineage>
        <taxon>Bacteria</taxon>
        <taxon>Bacillati</taxon>
        <taxon>Actinomycetota</taxon>
        <taxon>Actinomycetes</taxon>
        <taxon>Micrococcales</taxon>
        <taxon>Microbacteriaceae</taxon>
        <taxon>Leucobacter</taxon>
    </lineage>
</organism>
<feature type="compositionally biased region" description="Low complexity" evidence="1">
    <location>
        <begin position="111"/>
        <end position="128"/>
    </location>
</feature>
<feature type="region of interest" description="Disordered" evidence="1">
    <location>
        <begin position="71"/>
        <end position="134"/>
    </location>
</feature>
<evidence type="ECO:0000259" key="4">
    <source>
        <dbReference type="Pfam" id="PF25549"/>
    </source>
</evidence>
<dbReference type="AlphaFoldDB" id="A0A934UVP2"/>
<dbReference type="RefSeq" id="WP_200116262.1">
    <property type="nucleotide sequence ID" value="NZ_JAEHOH010000021.1"/>
</dbReference>
<evidence type="ECO:0000256" key="2">
    <source>
        <dbReference type="SAM" id="Phobius"/>
    </source>
</evidence>
<evidence type="ECO:0000313" key="6">
    <source>
        <dbReference type="Proteomes" id="UP000608530"/>
    </source>
</evidence>
<evidence type="ECO:0000259" key="3">
    <source>
        <dbReference type="Pfam" id="PF20674"/>
    </source>
</evidence>
<protein>
    <recommendedName>
        <fullName evidence="7">DUF11 domain-containing protein</fullName>
    </recommendedName>
</protein>
<feature type="region of interest" description="Disordered" evidence="1">
    <location>
        <begin position="636"/>
        <end position="656"/>
    </location>
</feature>
<evidence type="ECO:0008006" key="7">
    <source>
        <dbReference type="Google" id="ProtNLM"/>
    </source>
</evidence>
<dbReference type="InterPro" id="IPR057687">
    <property type="entry name" value="DUF7927"/>
</dbReference>
<feature type="transmembrane region" description="Helical" evidence="2">
    <location>
        <begin position="45"/>
        <end position="64"/>
    </location>
</feature>
<evidence type="ECO:0000313" key="5">
    <source>
        <dbReference type="EMBL" id="MBK0420125.1"/>
    </source>
</evidence>
<feature type="domain" description="DUF7927" evidence="4">
    <location>
        <begin position="577"/>
        <end position="741"/>
    </location>
</feature>
<gene>
    <name evidence="5" type="ORF">JD276_13895</name>
</gene>
<dbReference type="EMBL" id="JAEHOH010000021">
    <property type="protein sequence ID" value="MBK0420125.1"/>
    <property type="molecule type" value="Genomic_DNA"/>
</dbReference>
<feature type="compositionally biased region" description="Basic and acidic residues" evidence="1">
    <location>
        <begin position="19"/>
        <end position="30"/>
    </location>
</feature>
<accession>A0A934UVP2</accession>
<keyword evidence="2" id="KW-0472">Membrane</keyword>
<dbReference type="SUPFAM" id="SSF75011">
    <property type="entry name" value="3-carboxy-cis,cis-mucoante lactonizing enzyme"/>
    <property type="match status" value="1"/>
</dbReference>